<evidence type="ECO:0000256" key="1">
    <source>
        <dbReference type="ARBA" id="ARBA00004651"/>
    </source>
</evidence>
<comment type="subcellular location">
    <subcellularLocation>
        <location evidence="1">Cell membrane</location>
        <topology evidence="1">Multi-pass membrane protein</topology>
    </subcellularLocation>
</comment>
<protein>
    <submittedName>
        <fullName evidence="6">Uncharacterized protein</fullName>
    </submittedName>
</protein>
<keyword evidence="3 5" id="KW-1133">Transmembrane helix</keyword>
<evidence type="ECO:0000256" key="4">
    <source>
        <dbReference type="ARBA" id="ARBA00023136"/>
    </source>
</evidence>
<accession>A0A329MWN1</accession>
<comment type="caution">
    <text evidence="6">The sequence shown here is derived from an EMBL/GenBank/DDBJ whole genome shotgun (WGS) entry which is preliminary data.</text>
</comment>
<dbReference type="AlphaFoldDB" id="A0A329MWN1"/>
<keyword evidence="2 5" id="KW-0812">Transmembrane</keyword>
<name>A0A329MWN1_9BACL</name>
<sequence>MSKIRLYHDIFQRYFWFVWTILFSLGGIIGFFQYLFSREYVLAIATLIIFPFFALASYFISKHHKKRITNRENNLTK</sequence>
<evidence type="ECO:0000256" key="5">
    <source>
        <dbReference type="SAM" id="Phobius"/>
    </source>
</evidence>
<gene>
    <name evidence="6" type="ORF">DQG23_04600</name>
</gene>
<dbReference type="SUPFAM" id="SSF90123">
    <property type="entry name" value="ABC transporter transmembrane region"/>
    <property type="match status" value="1"/>
</dbReference>
<proteinExistence type="predicted"/>
<feature type="transmembrane region" description="Helical" evidence="5">
    <location>
        <begin position="40"/>
        <end position="61"/>
    </location>
</feature>
<evidence type="ECO:0000256" key="3">
    <source>
        <dbReference type="ARBA" id="ARBA00022989"/>
    </source>
</evidence>
<dbReference type="GO" id="GO:0005886">
    <property type="term" value="C:plasma membrane"/>
    <property type="evidence" value="ECO:0007669"/>
    <property type="project" value="UniProtKB-SubCell"/>
</dbReference>
<organism evidence="6 7">
    <name type="scientific">Paenibacillus contaminans</name>
    <dbReference type="NCBI Taxonomy" id="450362"/>
    <lineage>
        <taxon>Bacteria</taxon>
        <taxon>Bacillati</taxon>
        <taxon>Bacillota</taxon>
        <taxon>Bacilli</taxon>
        <taxon>Bacillales</taxon>
        <taxon>Paenibacillaceae</taxon>
        <taxon>Paenibacillus</taxon>
    </lineage>
</organism>
<dbReference type="Proteomes" id="UP000250369">
    <property type="component" value="Unassembled WGS sequence"/>
</dbReference>
<dbReference type="EMBL" id="QMFB01000002">
    <property type="protein sequence ID" value="RAV22237.1"/>
    <property type="molecule type" value="Genomic_DNA"/>
</dbReference>
<reference evidence="6 7" key="1">
    <citation type="journal article" date="2009" name="Int. J. Syst. Evol. Microbiol.">
        <title>Paenibacillus contaminans sp. nov., isolated from a contaminated laboratory plate.</title>
        <authorList>
            <person name="Chou J.H."/>
            <person name="Lee J.H."/>
            <person name="Lin M.C."/>
            <person name="Chang P.S."/>
            <person name="Arun A.B."/>
            <person name="Young C.C."/>
            <person name="Chen W.M."/>
        </authorList>
    </citation>
    <scope>NUCLEOTIDE SEQUENCE [LARGE SCALE GENOMIC DNA]</scope>
    <source>
        <strain evidence="6 7">CKOBP-6</strain>
    </source>
</reference>
<evidence type="ECO:0000313" key="7">
    <source>
        <dbReference type="Proteomes" id="UP000250369"/>
    </source>
</evidence>
<dbReference type="InterPro" id="IPR036640">
    <property type="entry name" value="ABC1_TM_sf"/>
</dbReference>
<evidence type="ECO:0000256" key="2">
    <source>
        <dbReference type="ARBA" id="ARBA00022692"/>
    </source>
</evidence>
<keyword evidence="4 5" id="KW-0472">Membrane</keyword>
<feature type="transmembrane region" description="Helical" evidence="5">
    <location>
        <begin position="14"/>
        <end position="34"/>
    </location>
</feature>
<dbReference type="GO" id="GO:0005524">
    <property type="term" value="F:ATP binding"/>
    <property type="evidence" value="ECO:0007669"/>
    <property type="project" value="InterPro"/>
</dbReference>
<keyword evidence="7" id="KW-1185">Reference proteome</keyword>
<evidence type="ECO:0000313" key="6">
    <source>
        <dbReference type="EMBL" id="RAV22237.1"/>
    </source>
</evidence>